<dbReference type="EMBL" id="CP093442">
    <property type="protein sequence ID" value="UOF00661.1"/>
    <property type="molecule type" value="Genomic_DNA"/>
</dbReference>
<evidence type="ECO:0000256" key="1">
    <source>
        <dbReference type="ARBA" id="ARBA00022723"/>
    </source>
</evidence>
<gene>
    <name evidence="3" type="ORF">MNR06_13235</name>
</gene>
<dbReference type="Proteomes" id="UP000830116">
    <property type="component" value="Chromosome"/>
</dbReference>
<dbReference type="InterPro" id="IPR051610">
    <property type="entry name" value="GPI/OXD"/>
</dbReference>
<reference evidence="3" key="1">
    <citation type="submission" date="2022-03" db="EMBL/GenBank/DDBJ databases">
        <title>Genome Identification and Characterization of new species Bdellovibrio reynosense LBG001 sp. nov. from a Mexico soil sample.</title>
        <authorList>
            <person name="Camilli A."/>
            <person name="Ajao Y."/>
            <person name="Guo X."/>
        </authorList>
    </citation>
    <scope>NUCLEOTIDE SEQUENCE</scope>
    <source>
        <strain evidence="3">LBG001</strain>
    </source>
</reference>
<evidence type="ECO:0000313" key="3">
    <source>
        <dbReference type="EMBL" id="UOF00661.1"/>
    </source>
</evidence>
<dbReference type="Pfam" id="PF07883">
    <property type="entry name" value="Cupin_2"/>
    <property type="match status" value="1"/>
</dbReference>
<accession>A0ABY4CAE3</accession>
<dbReference type="Gene3D" id="2.60.120.10">
    <property type="entry name" value="Jelly Rolls"/>
    <property type="match status" value="1"/>
</dbReference>
<feature type="domain" description="Cupin type-2" evidence="2">
    <location>
        <begin position="46"/>
        <end position="117"/>
    </location>
</feature>
<dbReference type="InterPro" id="IPR011051">
    <property type="entry name" value="RmlC_Cupin_sf"/>
</dbReference>
<organism evidence="3 4">
    <name type="scientific">Bdellovibrio reynosensis</name>
    <dbReference type="NCBI Taxonomy" id="2835041"/>
    <lineage>
        <taxon>Bacteria</taxon>
        <taxon>Pseudomonadati</taxon>
        <taxon>Bdellovibrionota</taxon>
        <taxon>Bdellovibrionia</taxon>
        <taxon>Bdellovibrionales</taxon>
        <taxon>Pseudobdellovibrionaceae</taxon>
        <taxon>Bdellovibrio</taxon>
    </lineage>
</organism>
<name>A0ABY4CAE3_9BACT</name>
<keyword evidence="4" id="KW-1185">Reference proteome</keyword>
<sequence>METNKRHKNVASLSEMKPFESTNGRFSVTAKNLSIPAGAKELGCNWFELPVGKTSFPYHFHTGIEEAIYILKGQGTARIGKDQVEVKEGDFLSFPAGPENAHTLINSGTEPMQYLCFSNHSHVDIMGYPDSKKIGFYATPDPAEWPQKSAWVRMMIKDQPNIDYFEGENKD</sequence>
<dbReference type="RefSeq" id="WP_243536834.1">
    <property type="nucleotide sequence ID" value="NZ_CP093442.1"/>
</dbReference>
<evidence type="ECO:0000259" key="2">
    <source>
        <dbReference type="Pfam" id="PF07883"/>
    </source>
</evidence>
<dbReference type="InterPro" id="IPR014710">
    <property type="entry name" value="RmlC-like_jellyroll"/>
</dbReference>
<dbReference type="SUPFAM" id="SSF51182">
    <property type="entry name" value="RmlC-like cupins"/>
    <property type="match status" value="1"/>
</dbReference>
<dbReference type="InterPro" id="IPR013096">
    <property type="entry name" value="Cupin_2"/>
</dbReference>
<evidence type="ECO:0000313" key="4">
    <source>
        <dbReference type="Proteomes" id="UP000830116"/>
    </source>
</evidence>
<protein>
    <submittedName>
        <fullName evidence="3">Cupin domain-containing protein</fullName>
    </submittedName>
</protein>
<dbReference type="PANTHER" id="PTHR35848:SF6">
    <property type="entry name" value="CUPIN TYPE-2 DOMAIN-CONTAINING PROTEIN"/>
    <property type="match status" value="1"/>
</dbReference>
<dbReference type="CDD" id="cd02224">
    <property type="entry name" value="cupin_SPO2919-like"/>
    <property type="match status" value="1"/>
</dbReference>
<keyword evidence="1" id="KW-0479">Metal-binding</keyword>
<proteinExistence type="predicted"/>
<dbReference type="PANTHER" id="PTHR35848">
    <property type="entry name" value="OXALATE-BINDING PROTEIN"/>
    <property type="match status" value="1"/>
</dbReference>